<accession>A0A8D4VP94</accession>
<evidence type="ECO:0000313" key="3">
    <source>
        <dbReference type="Proteomes" id="UP000824988"/>
    </source>
</evidence>
<keyword evidence="3" id="KW-1185">Reference proteome</keyword>
<dbReference type="Proteomes" id="UP000824988">
    <property type="component" value="Chromosome"/>
</dbReference>
<reference evidence="2" key="1">
    <citation type="submission" date="2019-06" db="EMBL/GenBank/DDBJ databases">
        <title>Complete genome sequence of Methylogaea oryzae strain JCM16910.</title>
        <authorList>
            <person name="Asakawa S."/>
        </authorList>
    </citation>
    <scope>NUCLEOTIDE SEQUENCE</scope>
    <source>
        <strain evidence="2">E10</strain>
    </source>
</reference>
<dbReference type="KEGG" id="moz:MoryE10_21460"/>
<dbReference type="UniPathway" id="UPA00232"/>
<organism evidence="2 3">
    <name type="scientific">Methylogaea oryzae</name>
    <dbReference type="NCBI Taxonomy" id="1295382"/>
    <lineage>
        <taxon>Bacteria</taxon>
        <taxon>Pseudomonadati</taxon>
        <taxon>Pseudomonadota</taxon>
        <taxon>Gammaproteobacteria</taxon>
        <taxon>Methylococcales</taxon>
        <taxon>Methylococcaceae</taxon>
        <taxon>Methylogaea</taxon>
    </lineage>
</organism>
<dbReference type="Pfam" id="PF04380">
    <property type="entry name" value="BMFP"/>
    <property type="match status" value="1"/>
</dbReference>
<dbReference type="GO" id="GO:0006744">
    <property type="term" value="P:ubiquinone biosynthetic process"/>
    <property type="evidence" value="ECO:0007669"/>
    <property type="project" value="UniProtKB-UniRule"/>
</dbReference>
<name>A0A8D4VP94_9GAMM</name>
<evidence type="ECO:0000313" key="2">
    <source>
        <dbReference type="EMBL" id="BBL71540.1"/>
    </source>
</evidence>
<dbReference type="AlphaFoldDB" id="A0A8D4VP94"/>
<dbReference type="HAMAP" id="MF_02216">
    <property type="entry name" value="UbiK"/>
    <property type="match status" value="1"/>
</dbReference>
<dbReference type="EMBL" id="AP019782">
    <property type="protein sequence ID" value="BBL71540.1"/>
    <property type="molecule type" value="Genomic_DNA"/>
</dbReference>
<comment type="pathway">
    <text evidence="1">Cofactor biosynthesis; ubiquinone biosynthesis.</text>
</comment>
<keyword evidence="1" id="KW-0963">Cytoplasm</keyword>
<gene>
    <name evidence="1" type="primary">ubiK</name>
    <name evidence="2" type="ORF">MoryE10_21460</name>
</gene>
<dbReference type="GO" id="GO:0005829">
    <property type="term" value="C:cytosol"/>
    <property type="evidence" value="ECO:0007669"/>
    <property type="project" value="TreeGrafter"/>
</dbReference>
<proteinExistence type="inferred from homology"/>
<dbReference type="PANTHER" id="PTHR38040">
    <property type="entry name" value="UBIQUINONE BIOSYNTHESIS ACCESSORY FACTOR UBIK"/>
    <property type="match status" value="1"/>
</dbReference>
<comment type="function">
    <text evidence="1">Required for efficient ubiquinone (coenzyme Q) biosynthesis. UbiK is probably an accessory factor of Ubi enzymes and facilitates ubiquinone biosynthesis by acting as an assembly factor, a targeting factor, or both.</text>
</comment>
<dbReference type="InterPro" id="IPR007475">
    <property type="entry name" value="UbiK"/>
</dbReference>
<protein>
    <recommendedName>
        <fullName evidence="1">Ubiquinone biosynthesis accessory factor UbiK</fullName>
    </recommendedName>
</protein>
<keyword evidence="1" id="KW-0831">Ubiquinone biosynthesis</keyword>
<dbReference type="PANTHER" id="PTHR38040:SF1">
    <property type="entry name" value="UBIQUINONE BIOSYNTHESIS ACCESSORY FACTOR UBIK"/>
    <property type="match status" value="1"/>
</dbReference>
<sequence length="119" mass="13474">MVHRDRPDAESGHGGQWTLPRRLGYAVRRFLPIRTPMIDPSTLDDISRRLGAALPPGLHALRKDLEKTFHGVLQGAFHSMNLVNREEFDVQSAVLARTRAKLESLEAQVAELEKKLLER</sequence>
<evidence type="ECO:0000256" key="1">
    <source>
        <dbReference type="HAMAP-Rule" id="MF_02216"/>
    </source>
</evidence>
<comment type="subcellular location">
    <subcellularLocation>
        <location evidence="1">Cytoplasm</location>
    </subcellularLocation>
</comment>
<comment type="similarity">
    <text evidence="1">Belongs to the UbiK family.</text>
</comment>